<feature type="transmembrane region" description="Helical" evidence="10">
    <location>
        <begin position="119"/>
        <end position="137"/>
    </location>
</feature>
<evidence type="ECO:0000256" key="10">
    <source>
        <dbReference type="SAM" id="Phobius"/>
    </source>
</evidence>
<name>A0ABU7LFC4_9NOCA</name>
<evidence type="ECO:0000256" key="9">
    <source>
        <dbReference type="SAM" id="Coils"/>
    </source>
</evidence>
<keyword evidence="5" id="KW-0547">Nucleotide-binding</keyword>
<dbReference type="SUPFAM" id="SSF55874">
    <property type="entry name" value="ATPase domain of HSP90 chaperone/DNA topoisomerase II/histidine kinase"/>
    <property type="match status" value="1"/>
</dbReference>
<keyword evidence="3" id="KW-0597">Phosphoprotein</keyword>
<feature type="transmembrane region" description="Helical" evidence="10">
    <location>
        <begin position="12"/>
        <end position="29"/>
    </location>
</feature>
<feature type="transmembrane region" description="Helical" evidence="10">
    <location>
        <begin position="58"/>
        <end position="83"/>
    </location>
</feature>
<dbReference type="Gene3D" id="3.30.565.10">
    <property type="entry name" value="Histidine kinase-like ATPase, C-terminal domain"/>
    <property type="match status" value="1"/>
</dbReference>
<dbReference type="Proteomes" id="UP001336020">
    <property type="component" value="Unassembled WGS sequence"/>
</dbReference>
<proteinExistence type="predicted"/>
<sequence length="370" mass="39091">MERRNPRPRELIGMAAGIGVLTALTLWSLPDPGPLDFATAVLGLAAAMLQLWRPVTGALAATVLAVFSPVATTAATVGALQVAWRTRFRTAVAVAVAGIAAHLLQWIRYPDPALGFEWWVVLVTVAYAALLGWGTLARSHRELVMSLRERARRAEAEQGRLVAEARAAERRGLAREMHDVLANRLSLVATHAGALEFRPDAPPEKIALAAGVVRAGVHQALEELRQVVVLLREEDAAASSGPGPTAADLDVLIEETRAAGQPVTLSGQFPGDLPPSVGRTVYRVVQEGLTNARKHAAGNGVEVTLGGSPGAELEIEIRNALAASGTTPAAPGSGLGLVGLTERVRLAGGRLDHERIDGRFHLSARLPWPT</sequence>
<dbReference type="Pfam" id="PF07730">
    <property type="entry name" value="HisKA_3"/>
    <property type="match status" value="1"/>
</dbReference>
<evidence type="ECO:0000256" key="1">
    <source>
        <dbReference type="ARBA" id="ARBA00000085"/>
    </source>
</evidence>
<keyword evidence="10" id="KW-0472">Membrane</keyword>
<evidence type="ECO:0000256" key="8">
    <source>
        <dbReference type="ARBA" id="ARBA00023012"/>
    </source>
</evidence>
<dbReference type="InterPro" id="IPR036890">
    <property type="entry name" value="HATPase_C_sf"/>
</dbReference>
<keyword evidence="4" id="KW-0808">Transferase</keyword>
<reference evidence="12 13" key="1">
    <citation type="submission" date="2023-07" db="EMBL/GenBank/DDBJ databases">
        <authorList>
            <person name="Girao M."/>
            <person name="Carvalho M.F."/>
        </authorList>
    </citation>
    <scope>NUCLEOTIDE SEQUENCE [LARGE SCALE GENOMIC DNA]</scope>
    <source>
        <strain evidence="12 13">YIM65754</strain>
    </source>
</reference>
<keyword evidence="10" id="KW-1133">Transmembrane helix</keyword>
<dbReference type="InterPro" id="IPR011712">
    <property type="entry name" value="Sig_transdc_His_kin_sub3_dim/P"/>
</dbReference>
<dbReference type="RefSeq" id="WP_330135463.1">
    <property type="nucleotide sequence ID" value="NZ_JAUTXY010000011.1"/>
</dbReference>
<dbReference type="CDD" id="cd16917">
    <property type="entry name" value="HATPase_UhpB-NarQ-NarX-like"/>
    <property type="match status" value="1"/>
</dbReference>
<evidence type="ECO:0000256" key="5">
    <source>
        <dbReference type="ARBA" id="ARBA00022741"/>
    </source>
</evidence>
<keyword evidence="8" id="KW-0902">Two-component regulatory system</keyword>
<evidence type="ECO:0000256" key="6">
    <source>
        <dbReference type="ARBA" id="ARBA00022777"/>
    </source>
</evidence>
<dbReference type="Gene3D" id="1.20.5.1930">
    <property type="match status" value="1"/>
</dbReference>
<evidence type="ECO:0000259" key="11">
    <source>
        <dbReference type="Pfam" id="PF07730"/>
    </source>
</evidence>
<keyword evidence="6 12" id="KW-0418">Kinase</keyword>
<feature type="transmembrane region" description="Helical" evidence="10">
    <location>
        <begin position="90"/>
        <end position="107"/>
    </location>
</feature>
<comment type="catalytic activity">
    <reaction evidence="1">
        <text>ATP + protein L-histidine = ADP + protein N-phospho-L-histidine.</text>
        <dbReference type="EC" id="2.7.13.3"/>
    </reaction>
</comment>
<dbReference type="PANTHER" id="PTHR24421">
    <property type="entry name" value="NITRATE/NITRITE SENSOR PROTEIN NARX-RELATED"/>
    <property type="match status" value="1"/>
</dbReference>
<evidence type="ECO:0000313" key="13">
    <source>
        <dbReference type="Proteomes" id="UP001336020"/>
    </source>
</evidence>
<organism evidence="12 13">
    <name type="scientific">Rhodococcus artemisiae</name>
    <dbReference type="NCBI Taxonomy" id="714159"/>
    <lineage>
        <taxon>Bacteria</taxon>
        <taxon>Bacillati</taxon>
        <taxon>Actinomycetota</taxon>
        <taxon>Actinomycetes</taxon>
        <taxon>Mycobacteriales</taxon>
        <taxon>Nocardiaceae</taxon>
        <taxon>Rhodococcus</taxon>
    </lineage>
</organism>
<evidence type="ECO:0000256" key="7">
    <source>
        <dbReference type="ARBA" id="ARBA00022840"/>
    </source>
</evidence>
<keyword evidence="10" id="KW-0812">Transmembrane</keyword>
<evidence type="ECO:0000256" key="3">
    <source>
        <dbReference type="ARBA" id="ARBA00022553"/>
    </source>
</evidence>
<dbReference type="PANTHER" id="PTHR24421:SF10">
    <property type="entry name" value="NITRATE_NITRITE SENSOR PROTEIN NARQ"/>
    <property type="match status" value="1"/>
</dbReference>
<keyword evidence="9" id="KW-0175">Coiled coil</keyword>
<evidence type="ECO:0000313" key="12">
    <source>
        <dbReference type="EMBL" id="MEE2060264.1"/>
    </source>
</evidence>
<evidence type="ECO:0000256" key="2">
    <source>
        <dbReference type="ARBA" id="ARBA00012438"/>
    </source>
</evidence>
<keyword evidence="13" id="KW-1185">Reference proteome</keyword>
<accession>A0ABU7LFC4</accession>
<gene>
    <name evidence="12" type="ORF">Q7514_22335</name>
</gene>
<feature type="domain" description="Signal transduction histidine kinase subgroup 3 dimerisation and phosphoacceptor" evidence="11">
    <location>
        <begin position="169"/>
        <end position="235"/>
    </location>
</feature>
<evidence type="ECO:0000256" key="4">
    <source>
        <dbReference type="ARBA" id="ARBA00022679"/>
    </source>
</evidence>
<feature type="coiled-coil region" evidence="9">
    <location>
        <begin position="137"/>
        <end position="171"/>
    </location>
</feature>
<dbReference type="EMBL" id="JAUTXY010000011">
    <property type="protein sequence ID" value="MEE2060264.1"/>
    <property type="molecule type" value="Genomic_DNA"/>
</dbReference>
<keyword evidence="7" id="KW-0067">ATP-binding</keyword>
<protein>
    <recommendedName>
        <fullName evidence="2">histidine kinase</fullName>
        <ecNumber evidence="2">2.7.13.3</ecNumber>
    </recommendedName>
</protein>
<comment type="caution">
    <text evidence="12">The sequence shown here is derived from an EMBL/GenBank/DDBJ whole genome shotgun (WGS) entry which is preliminary data.</text>
</comment>
<dbReference type="InterPro" id="IPR050482">
    <property type="entry name" value="Sensor_HK_TwoCompSys"/>
</dbReference>
<dbReference type="EC" id="2.7.13.3" evidence="2"/>
<dbReference type="GO" id="GO:0016301">
    <property type="term" value="F:kinase activity"/>
    <property type="evidence" value="ECO:0007669"/>
    <property type="project" value="UniProtKB-KW"/>
</dbReference>